<feature type="region of interest" description="Disordered" evidence="4">
    <location>
        <begin position="219"/>
        <end position="301"/>
    </location>
</feature>
<dbReference type="PROSITE" id="PS00674">
    <property type="entry name" value="AAA"/>
    <property type="match status" value="1"/>
</dbReference>
<organism evidence="6">
    <name type="scientific">Physcomitrium patens</name>
    <name type="common">Spreading-leaved earth moss</name>
    <name type="synonym">Physcomitrella patens</name>
    <dbReference type="NCBI Taxonomy" id="3218"/>
    <lineage>
        <taxon>Eukaryota</taxon>
        <taxon>Viridiplantae</taxon>
        <taxon>Streptophyta</taxon>
        <taxon>Embryophyta</taxon>
        <taxon>Bryophyta</taxon>
        <taxon>Bryophytina</taxon>
        <taxon>Bryopsida</taxon>
        <taxon>Funariidae</taxon>
        <taxon>Funariales</taxon>
        <taxon>Funariaceae</taxon>
        <taxon>Physcomitrium</taxon>
    </lineage>
</organism>
<dbReference type="GO" id="GO:0051013">
    <property type="term" value="P:microtubule severing"/>
    <property type="evidence" value="ECO:0000318"/>
    <property type="project" value="GO_Central"/>
</dbReference>
<feature type="compositionally biased region" description="Basic residues" evidence="4">
    <location>
        <begin position="253"/>
        <end position="269"/>
    </location>
</feature>
<protein>
    <recommendedName>
        <fullName evidence="5">AAA+ ATPase domain-containing protein</fullName>
    </recommendedName>
</protein>
<dbReference type="InterPro" id="IPR003593">
    <property type="entry name" value="AAA+_ATPase"/>
</dbReference>
<dbReference type="InterPro" id="IPR027417">
    <property type="entry name" value="P-loop_NTPase"/>
</dbReference>
<dbReference type="InterPro" id="IPR003960">
    <property type="entry name" value="ATPase_AAA_CS"/>
</dbReference>
<dbReference type="Pfam" id="PF00004">
    <property type="entry name" value="AAA"/>
    <property type="match status" value="1"/>
</dbReference>
<dbReference type="RefSeq" id="XP_024374783.1">
    <property type="nucleotide sequence ID" value="XM_024519015.2"/>
</dbReference>
<evidence type="ECO:0000256" key="4">
    <source>
        <dbReference type="SAM" id="MobiDB-lite"/>
    </source>
</evidence>
<feature type="compositionally biased region" description="Polar residues" evidence="4">
    <location>
        <begin position="135"/>
        <end position="155"/>
    </location>
</feature>
<evidence type="ECO:0000256" key="3">
    <source>
        <dbReference type="ARBA" id="ARBA00022840"/>
    </source>
</evidence>
<dbReference type="EMBL" id="ABEU02000004">
    <property type="protein sequence ID" value="PNR55517.1"/>
    <property type="molecule type" value="Genomic_DNA"/>
</dbReference>
<evidence type="ECO:0000259" key="5">
    <source>
        <dbReference type="SMART" id="SM00382"/>
    </source>
</evidence>
<dbReference type="GO" id="GO:0005737">
    <property type="term" value="C:cytoplasm"/>
    <property type="evidence" value="ECO:0000318"/>
    <property type="project" value="GO_Central"/>
</dbReference>
<dbReference type="EnsemblPlants" id="Pp3c4_18320V3.1">
    <property type="protein sequence ID" value="Pp3c4_18320V3.1"/>
    <property type="gene ID" value="Pp3c4_18320"/>
</dbReference>
<feature type="region of interest" description="Disordered" evidence="4">
    <location>
        <begin position="131"/>
        <end position="160"/>
    </location>
</feature>
<dbReference type="InterPro" id="IPR015415">
    <property type="entry name" value="Spast_Vps4_C"/>
</dbReference>
<feature type="region of interest" description="Disordered" evidence="4">
    <location>
        <begin position="368"/>
        <end position="388"/>
    </location>
</feature>
<accession>A0A2K1KP26</accession>
<dbReference type="OrthoDB" id="10251136at2759"/>
<dbReference type="AlphaFoldDB" id="A0A2K1KP26"/>
<feature type="domain" description="AAA+ ATPase" evidence="5">
    <location>
        <begin position="464"/>
        <end position="600"/>
    </location>
</feature>
<proteinExistence type="inferred from homology"/>
<keyword evidence="3" id="KW-0067">ATP-binding</keyword>
<dbReference type="PANTHER" id="PTHR23074:SF17">
    <property type="entry name" value="FIDGETIN-LIKE PROTEIN 1"/>
    <property type="match status" value="1"/>
</dbReference>
<dbReference type="Gene3D" id="3.40.50.300">
    <property type="entry name" value="P-loop containing nucleotide triphosphate hydrolases"/>
    <property type="match status" value="1"/>
</dbReference>
<evidence type="ECO:0000313" key="7">
    <source>
        <dbReference type="EnsemblPlants" id="Pp3c4_18320V3.1"/>
    </source>
</evidence>
<feature type="compositionally biased region" description="Polar residues" evidence="4">
    <location>
        <begin position="319"/>
        <end position="334"/>
    </location>
</feature>
<keyword evidence="8" id="KW-1185">Reference proteome</keyword>
<gene>
    <name evidence="7" type="primary">LOC112281946</name>
    <name evidence="6" type="ORF">PHYPA_006414</name>
</gene>
<comment type="similarity">
    <text evidence="1">Belongs to the AAA ATPase family.</text>
</comment>
<dbReference type="SUPFAM" id="SSF52540">
    <property type="entry name" value="P-loop containing nucleoside triphosphate hydrolases"/>
    <property type="match status" value="1"/>
</dbReference>
<dbReference type="FunFam" id="1.10.8.60:FF:000022">
    <property type="entry name" value="Fidgetin like 1"/>
    <property type="match status" value="1"/>
</dbReference>
<dbReference type="SMART" id="SM00382">
    <property type="entry name" value="AAA"/>
    <property type="match status" value="1"/>
</dbReference>
<dbReference type="GeneID" id="112281946"/>
<dbReference type="Pfam" id="PF24347">
    <property type="entry name" value="FIGL1_N"/>
    <property type="match status" value="1"/>
</dbReference>
<feature type="compositionally biased region" description="Basic and acidic residues" evidence="4">
    <location>
        <begin position="270"/>
        <end position="286"/>
    </location>
</feature>
<sequence>MEKSQADTAVADLAKGGIQQKIYRLHSFLFGIDAACSRGDSETALGLGLRLLGFLESECKSIEDVTYIEPIKRQVLKKIATASQETQVDRLALEEARAASDFKFRQGKTIDVERIENEAFYRAFVQRSKPEDNAAHSTTKDISNNLVPETKNSTADVPHRDGVLDLGEEVNGFRSSKAPAQSRLTSLYTHAHQKVAETVLKDPDFLGVAPKAKYSAATLPSAGSYRRRATENRDNDRLPSPESEAKINPYSLNRKRPNNPYGAKRKPEKFKKASREVPKEVAREEMSSDDDSPSEPPSVSFVTAKQKLALDLAKKNGATPASNSYQSGPSTSFASRPPGKTLGMSRRGVRGSFIPPIRGANAPSAGAAVGAVSMPRGPSADNTATEDSTRKCMEMLAGPDGELPDKLKNLEPRLLEHVSNEIMDQDPNVRWDDIAGLEHAKKCVTEMVIYPLLRPDIFQGCRAPGKGLLLFGPPGTGKTMIGKAIAGEAKATFFSISASSLTSKWIGEGEKLVRALFGVASCRQPAVIFIDEIDSLLSQRKSEGEHESSRRLKTQFLIEMEGCGSGNEQILLIGATNRPQELDEAARRRLSKRLYIPLPSHEARAWIVRSLLQRDGLLSLSDEDVDSICTATDGYSGSDMKNLVKEASMGPLRELLMQGKDISSISPHDMRPISLQDFVNALQQVRPSVSPDELGMYEDWNRQFGSLAL</sequence>
<dbReference type="RefSeq" id="XP_024374780.1">
    <property type="nucleotide sequence ID" value="XM_024519012.2"/>
</dbReference>
<dbReference type="InterPro" id="IPR050304">
    <property type="entry name" value="MT-severing_AAA_ATPase"/>
</dbReference>
<keyword evidence="2" id="KW-0547">Nucleotide-binding</keyword>
<dbReference type="EnsemblPlants" id="Pp3c4_18320V3.2">
    <property type="protein sequence ID" value="Pp3c4_18320V3.2"/>
    <property type="gene ID" value="Pp3c4_18320"/>
</dbReference>
<dbReference type="STRING" id="3218.A0A2K1KP26"/>
<dbReference type="InterPro" id="IPR003959">
    <property type="entry name" value="ATPase_AAA_core"/>
</dbReference>
<evidence type="ECO:0000256" key="2">
    <source>
        <dbReference type="ARBA" id="ARBA00022741"/>
    </source>
</evidence>
<evidence type="ECO:0000313" key="8">
    <source>
        <dbReference type="Proteomes" id="UP000006727"/>
    </source>
</evidence>
<dbReference type="Proteomes" id="UP000006727">
    <property type="component" value="Chromosome 4"/>
</dbReference>
<dbReference type="InterPro" id="IPR056224">
    <property type="entry name" value="FIGL1_N"/>
</dbReference>
<feature type="compositionally biased region" description="Basic and acidic residues" evidence="4">
    <location>
        <begin position="228"/>
        <end position="245"/>
    </location>
</feature>
<dbReference type="GO" id="GO:0005634">
    <property type="term" value="C:nucleus"/>
    <property type="evidence" value="ECO:0000318"/>
    <property type="project" value="GO_Central"/>
</dbReference>
<dbReference type="GO" id="GO:0016887">
    <property type="term" value="F:ATP hydrolysis activity"/>
    <property type="evidence" value="ECO:0000318"/>
    <property type="project" value="GO_Central"/>
</dbReference>
<dbReference type="Pfam" id="PF17862">
    <property type="entry name" value="AAA_lid_3"/>
    <property type="match status" value="1"/>
</dbReference>
<feature type="region of interest" description="Disordered" evidence="4">
    <location>
        <begin position="317"/>
        <end position="349"/>
    </location>
</feature>
<reference evidence="6 8" key="1">
    <citation type="journal article" date="2008" name="Science">
        <title>The Physcomitrella genome reveals evolutionary insights into the conquest of land by plants.</title>
        <authorList>
            <person name="Rensing S."/>
            <person name="Lang D."/>
            <person name="Zimmer A."/>
            <person name="Terry A."/>
            <person name="Salamov A."/>
            <person name="Shapiro H."/>
            <person name="Nishiyama T."/>
            <person name="Perroud P.-F."/>
            <person name="Lindquist E."/>
            <person name="Kamisugi Y."/>
            <person name="Tanahashi T."/>
            <person name="Sakakibara K."/>
            <person name="Fujita T."/>
            <person name="Oishi K."/>
            <person name="Shin-I T."/>
            <person name="Kuroki Y."/>
            <person name="Toyoda A."/>
            <person name="Suzuki Y."/>
            <person name="Hashimoto A."/>
            <person name="Yamaguchi K."/>
            <person name="Sugano A."/>
            <person name="Kohara Y."/>
            <person name="Fujiyama A."/>
            <person name="Anterola A."/>
            <person name="Aoki S."/>
            <person name="Ashton N."/>
            <person name="Barbazuk W.B."/>
            <person name="Barker E."/>
            <person name="Bennetzen J."/>
            <person name="Bezanilla M."/>
            <person name="Blankenship R."/>
            <person name="Cho S.H."/>
            <person name="Dutcher S."/>
            <person name="Estelle M."/>
            <person name="Fawcett J.A."/>
            <person name="Gundlach H."/>
            <person name="Hanada K."/>
            <person name="Heyl A."/>
            <person name="Hicks K.A."/>
            <person name="Hugh J."/>
            <person name="Lohr M."/>
            <person name="Mayer K."/>
            <person name="Melkozernov A."/>
            <person name="Murata T."/>
            <person name="Nelson D."/>
            <person name="Pils B."/>
            <person name="Prigge M."/>
            <person name="Reiss B."/>
            <person name="Renner T."/>
            <person name="Rombauts S."/>
            <person name="Rushton P."/>
            <person name="Sanderfoot A."/>
            <person name="Schween G."/>
            <person name="Shiu S.-H."/>
            <person name="Stueber K."/>
            <person name="Theodoulou F.L."/>
            <person name="Tu H."/>
            <person name="Van de Peer Y."/>
            <person name="Verrier P.J."/>
            <person name="Waters E."/>
            <person name="Wood A."/>
            <person name="Yang L."/>
            <person name="Cove D."/>
            <person name="Cuming A."/>
            <person name="Hasebe M."/>
            <person name="Lucas S."/>
            <person name="Mishler D.B."/>
            <person name="Reski R."/>
            <person name="Grigoriev I."/>
            <person name="Quatrano R.S."/>
            <person name="Boore J.L."/>
        </authorList>
    </citation>
    <scope>NUCLEOTIDE SEQUENCE [LARGE SCALE GENOMIC DNA]</scope>
    <source>
        <strain evidence="7 8">cv. Gransden 2004</strain>
    </source>
</reference>
<dbReference type="InterPro" id="IPR041569">
    <property type="entry name" value="AAA_lid_3"/>
</dbReference>
<dbReference type="Gramene" id="Pp3c4_18320V3.1">
    <property type="protein sequence ID" value="Pp3c4_18320V3.1"/>
    <property type="gene ID" value="Pp3c4_18320"/>
</dbReference>
<dbReference type="FunFam" id="3.40.50.300:FF:000093">
    <property type="entry name" value="Fidgetin-like 1"/>
    <property type="match status" value="1"/>
</dbReference>
<dbReference type="RefSeq" id="XP_024374782.1">
    <property type="nucleotide sequence ID" value="XM_024519014.2"/>
</dbReference>
<dbReference type="GO" id="GO:0008568">
    <property type="term" value="F:microtubule severing ATPase activity"/>
    <property type="evidence" value="ECO:0000318"/>
    <property type="project" value="GO_Central"/>
</dbReference>
<reference evidence="6 8" key="2">
    <citation type="journal article" date="2018" name="Plant J.">
        <title>The Physcomitrella patens chromosome-scale assembly reveals moss genome structure and evolution.</title>
        <authorList>
            <person name="Lang D."/>
            <person name="Ullrich K.K."/>
            <person name="Murat F."/>
            <person name="Fuchs J."/>
            <person name="Jenkins J."/>
            <person name="Haas F.B."/>
            <person name="Piednoel M."/>
            <person name="Gundlach H."/>
            <person name="Van Bel M."/>
            <person name="Meyberg R."/>
            <person name="Vives C."/>
            <person name="Morata J."/>
            <person name="Symeonidi A."/>
            <person name="Hiss M."/>
            <person name="Muchero W."/>
            <person name="Kamisugi Y."/>
            <person name="Saleh O."/>
            <person name="Blanc G."/>
            <person name="Decker E.L."/>
            <person name="van Gessel N."/>
            <person name="Grimwood J."/>
            <person name="Hayes R.D."/>
            <person name="Graham S.W."/>
            <person name="Gunter L.E."/>
            <person name="McDaniel S.F."/>
            <person name="Hoernstein S.N.W."/>
            <person name="Larsson A."/>
            <person name="Li F.W."/>
            <person name="Perroud P.F."/>
            <person name="Phillips J."/>
            <person name="Ranjan P."/>
            <person name="Rokshar D.S."/>
            <person name="Rothfels C.J."/>
            <person name="Schneider L."/>
            <person name="Shu S."/>
            <person name="Stevenson D.W."/>
            <person name="Thummler F."/>
            <person name="Tillich M."/>
            <person name="Villarreal Aguilar J.C."/>
            <person name="Widiez T."/>
            <person name="Wong G.K."/>
            <person name="Wymore A."/>
            <person name="Zhang Y."/>
            <person name="Zimmer A.D."/>
            <person name="Quatrano R.S."/>
            <person name="Mayer K.F.X."/>
            <person name="Goodstein D."/>
            <person name="Casacuberta J.M."/>
            <person name="Vandepoele K."/>
            <person name="Reski R."/>
            <person name="Cuming A.C."/>
            <person name="Tuskan G.A."/>
            <person name="Maumus F."/>
            <person name="Salse J."/>
            <person name="Schmutz J."/>
            <person name="Rensing S.A."/>
        </authorList>
    </citation>
    <scope>NUCLEOTIDE SEQUENCE [LARGE SCALE GENOMIC DNA]</scope>
    <source>
        <strain evidence="7 8">cv. Gransden 2004</strain>
    </source>
</reference>
<dbReference type="Gene3D" id="1.10.8.60">
    <property type="match status" value="1"/>
</dbReference>
<dbReference type="Gramene" id="Pp3c4_18320V3.2">
    <property type="protein sequence ID" value="Pp3c4_18320V3.2"/>
    <property type="gene ID" value="Pp3c4_18320"/>
</dbReference>
<reference evidence="7" key="3">
    <citation type="submission" date="2020-12" db="UniProtKB">
        <authorList>
            <consortium name="EnsemblPlants"/>
        </authorList>
    </citation>
    <scope>IDENTIFICATION</scope>
</reference>
<dbReference type="Pfam" id="PF09336">
    <property type="entry name" value="Vps4_C"/>
    <property type="match status" value="1"/>
</dbReference>
<evidence type="ECO:0000313" key="6">
    <source>
        <dbReference type="EMBL" id="PNR55517.1"/>
    </source>
</evidence>
<evidence type="ECO:0000256" key="1">
    <source>
        <dbReference type="ARBA" id="ARBA00006914"/>
    </source>
</evidence>
<dbReference type="GO" id="GO:0005524">
    <property type="term" value="F:ATP binding"/>
    <property type="evidence" value="ECO:0007669"/>
    <property type="project" value="UniProtKB-KW"/>
</dbReference>
<dbReference type="PaxDb" id="3218-PP1S13_90V6.1"/>
<name>A0A2K1KP26_PHYPA</name>
<dbReference type="PANTHER" id="PTHR23074">
    <property type="entry name" value="AAA DOMAIN-CONTAINING"/>
    <property type="match status" value="1"/>
</dbReference>